<dbReference type="GO" id="GO:1990531">
    <property type="term" value="C:phospholipid-translocating ATPase complex"/>
    <property type="evidence" value="ECO:0007669"/>
    <property type="project" value="UniProtKB-ARBA"/>
</dbReference>
<evidence type="ECO:0000256" key="6">
    <source>
        <dbReference type="ARBA" id="ARBA00022741"/>
    </source>
</evidence>
<organism evidence="22">
    <name type="scientific">Lamprotornis superbus</name>
    <dbReference type="NCBI Taxonomy" id="245042"/>
    <lineage>
        <taxon>Eukaryota</taxon>
        <taxon>Metazoa</taxon>
        <taxon>Chordata</taxon>
        <taxon>Craniata</taxon>
        <taxon>Vertebrata</taxon>
        <taxon>Euteleostomi</taxon>
        <taxon>Archelosauria</taxon>
        <taxon>Archosauria</taxon>
        <taxon>Dinosauria</taxon>
        <taxon>Saurischia</taxon>
        <taxon>Theropoda</taxon>
        <taxon>Coelurosauria</taxon>
        <taxon>Aves</taxon>
        <taxon>Neognathae</taxon>
        <taxon>Neoaves</taxon>
        <taxon>Telluraves</taxon>
        <taxon>Australaves</taxon>
        <taxon>Passeriformes</taxon>
        <taxon>Sturnidae</taxon>
        <taxon>Lamprotornis</taxon>
    </lineage>
</organism>
<proteinExistence type="inferred from homology"/>
<dbReference type="GO" id="GO:0016887">
    <property type="term" value="F:ATP hydrolysis activity"/>
    <property type="evidence" value="ECO:0007669"/>
    <property type="project" value="InterPro"/>
</dbReference>
<sequence>MAWNPCYEWLCPWIRLCTVGSDWELTVPPRLYQNQHHCCFIRKTRNKHLHFILETGYRQQNTHGSLFPPQNLLGQFHRLSNLYFFFLVVLNWFAQVEVFHREVMMLPLAVVLLATMIKDAIEDYRKYQYDKTINFTKTRVYDKNCSSDFTITASLTIQNTKNKMSRKIVPGCFSTMIWKKYFFKETCCQCGAPDTEIQNEEAEKRGKVRKIKKKTENKRVIISNLPFGSKKWKENPNRYYDSNEIKTTKYTILTFLPKNIYEQFHRFANIYFVFIAMLNFVPVVNAFQPEVSVIPICVIMTITAIKDAWEDFRRYKLDKEINHMGCYIYSREEHAYVEKCWKDVRVGDFVQLQCNEIIPADMLLLYSSDQNGICHLETANLDGETNLKQRQVVMGFSSQDTVYEPEFFQNTIICEMPNNDLNKFTGYMEQPNHEQVGFNIENLLLRGCTIRNTEAAVGIVIYAGHETKAMLNNSGPRYKRSRIEQRMNMDIFICVGLLFVMCLVGAVGHGIWTGNFWQHPPYDVPDRNGNFVSPVLAGFYMFLTMIILLQEELFLWKSLVYLCQDISGRKQRNFSHPSQEFELFQILIPISLYVSIELVKLGQVFLIHNDIDLYDEEADLSIQCRALTITEDLGQIQYIFSDKTGTLTENKMVFRRCTVDGIEFPHQENDRRLKTQKEFNLDNEDFAKPQHFTLPPMNLERSATYKHSTMRPLRRCQSDRVHFQGHARNRSVGRRDSNQSQVAFSSPIEKDVSPDSRLLRRVREAALQTESFSPFIHTKTSTSFTDFFLALAICNTVLVSTTTEPRQRVTIPPPIKPAGITLERIHQIFQRLKLASLSQSFSSSQSSSHLGASFSAKNTEEPLAVLESCDNETNCSASSRGQELQDKGSTDIGTASLDEVFRPATNQSLPTDFCYEAESPDEAALVYAARAYGFILVSRTPEQVTVQLPQGTLLTFDILYTLGFDSVRKRMSVVVRHPLTKEIVVYTKGADSVIMDLLDNSAEGDISIEKKLKRIKERTQKHLDYYARDGLRTLCIAKKVLNEDDFQKWANFRQEAEAAIDNREELLIETAQHLETKFTLLGATGIEDRLQDGVRDTIVSLREAGIKIWVLTGDKQETAVNIAYSCKLLNQRDTVFTINTENKETCESLLNLTLEEVKKNYGYNKPQRKFFGIIPTSFSVSEARSPEFGLVIDGWTLNIIFQGGLEEKFLELTQHCRSVLCCRSTPLQKSMVVKLVRRQLKVMTLSIGDGANDVSMIQAADVGIGISGQEGMQAVMASDFAITRFKHLKKLLLVHGHWCYARLAKMVIYFFYKNVCYVNLLFWYQFFCGFSGSTMVDYWQMIFFNLFFTSVPPLLFGALDKDVSAETLLRLPELYKNGQNSEIYNLSTFIITMLDAFYQSLVCFFVPYLMYKDSDIDVFSFGNPINTISLLTILLHLALEMKTWTVLQLVTMICSVALYIIFSVIYSAACLVCNPPTNPYWIMERQLKDPVFYLLCLITPVIALLPRFFIFSLRGTFGASLILKAQQVDKLPKWQQDLEIQKLRSRKEASSGAPVASPASNDDLDQSINHLCVSPFLHPAAALSHRDTENHGVSASDPLGRKIREEGYYFFNRWAEEESAATDSSAGHSFGHHRLVPSRETAPGQDGGNLTKDYPNNFNCGSHRRSLSSATL</sequence>
<feature type="domain" description="P-type ATPase N-terminal" evidence="20">
    <location>
        <begin position="233"/>
        <end position="291"/>
    </location>
</feature>
<dbReference type="InterPro" id="IPR008250">
    <property type="entry name" value="ATPase_P-typ_transduc_dom_A_sf"/>
</dbReference>
<dbReference type="Pfam" id="PF16212">
    <property type="entry name" value="PhoLip_ATPase_C"/>
    <property type="match status" value="1"/>
</dbReference>
<dbReference type="EMBL" id="JADDUC010000275">
    <property type="protein sequence ID" value="KAG0114669.1"/>
    <property type="molecule type" value="Genomic_DNA"/>
</dbReference>
<dbReference type="NCBIfam" id="TIGR01652">
    <property type="entry name" value="ATPase-Plipid"/>
    <property type="match status" value="2"/>
</dbReference>
<evidence type="ECO:0000256" key="11">
    <source>
        <dbReference type="ARBA" id="ARBA00022989"/>
    </source>
</evidence>
<comment type="cofactor">
    <cofactor evidence="1 17">
        <name>Mg(2+)</name>
        <dbReference type="ChEBI" id="CHEBI:18420"/>
    </cofactor>
</comment>
<feature type="transmembrane region" description="Helical" evidence="18">
    <location>
        <begin position="1491"/>
        <end position="1510"/>
    </location>
</feature>
<comment type="catalytic activity">
    <reaction evidence="14">
        <text>a beta-D-glucosyl-(1&lt;-&gt;1')-N-acylsphing-4-enine(out) + ATP + H2O = a beta-D-glucosyl-(1&lt;-&gt;1')-N-acylsphing-4-enine(in) + ADP + phosphate + H(+)</text>
        <dbReference type="Rhea" id="RHEA:66036"/>
        <dbReference type="ChEBI" id="CHEBI:15377"/>
        <dbReference type="ChEBI" id="CHEBI:15378"/>
        <dbReference type="ChEBI" id="CHEBI:22801"/>
        <dbReference type="ChEBI" id="CHEBI:30616"/>
        <dbReference type="ChEBI" id="CHEBI:43474"/>
        <dbReference type="ChEBI" id="CHEBI:456216"/>
    </reaction>
    <physiologicalReaction direction="left-to-right" evidence="14">
        <dbReference type="Rhea" id="RHEA:66037"/>
    </physiologicalReaction>
</comment>
<dbReference type="Pfam" id="PF13246">
    <property type="entry name" value="Cation_ATPase"/>
    <property type="match status" value="1"/>
</dbReference>
<feature type="binding site" evidence="16">
    <location>
        <position position="1032"/>
    </location>
    <ligand>
        <name>ATP</name>
        <dbReference type="ChEBI" id="CHEBI:30616"/>
    </ligand>
</feature>
<evidence type="ECO:0000256" key="4">
    <source>
        <dbReference type="ARBA" id="ARBA00022692"/>
    </source>
</evidence>
<evidence type="ECO:0000256" key="15">
    <source>
        <dbReference type="PIRSR" id="PIRSR606539-1"/>
    </source>
</evidence>
<comment type="catalytic activity">
    <reaction evidence="13 18">
        <text>ATP + H2O + phospholipidSide 1 = ADP + phosphate + phospholipidSide 2.</text>
        <dbReference type="EC" id="7.6.2.1"/>
    </reaction>
</comment>
<feature type="transmembrane region" description="Helical" evidence="18">
    <location>
        <begin position="1338"/>
        <end position="1359"/>
    </location>
</feature>
<evidence type="ECO:0000256" key="8">
    <source>
        <dbReference type="ARBA" id="ARBA00022840"/>
    </source>
</evidence>
<evidence type="ECO:0000256" key="17">
    <source>
        <dbReference type="PIRSR" id="PIRSR606539-3"/>
    </source>
</evidence>
<feature type="binding site" evidence="16">
    <location>
        <position position="1223"/>
    </location>
    <ligand>
        <name>ATP</name>
        <dbReference type="ChEBI" id="CHEBI:30616"/>
    </ligand>
</feature>
<keyword evidence="12 18" id="KW-0472">Membrane</keyword>
<dbReference type="InterPro" id="IPR023298">
    <property type="entry name" value="ATPase_P-typ_TM_dom_sf"/>
</dbReference>
<dbReference type="GO" id="GO:0140351">
    <property type="term" value="F:glycosylceramide flippase activity"/>
    <property type="evidence" value="ECO:0007669"/>
    <property type="project" value="UniProtKB-ARBA"/>
</dbReference>
<evidence type="ECO:0000259" key="20">
    <source>
        <dbReference type="Pfam" id="PF16209"/>
    </source>
</evidence>
<dbReference type="PROSITE" id="PS00154">
    <property type="entry name" value="ATPASE_E1_E2"/>
    <property type="match status" value="1"/>
</dbReference>
<feature type="transmembrane region" description="Helical" evidence="18">
    <location>
        <begin position="1421"/>
        <end position="1439"/>
    </location>
</feature>
<feature type="binding site" evidence="17">
    <location>
        <position position="1249"/>
    </location>
    <ligand>
        <name>Mg(2+)</name>
        <dbReference type="ChEBI" id="CHEBI:18420"/>
    </ligand>
</feature>
<dbReference type="SFLD" id="SFLDF00027">
    <property type="entry name" value="p-type_atpase"/>
    <property type="match status" value="1"/>
</dbReference>
<dbReference type="EC" id="7.6.2.1" evidence="18"/>
<dbReference type="SFLD" id="SFLDS00003">
    <property type="entry name" value="Haloacid_Dehalogenase"/>
    <property type="match status" value="1"/>
</dbReference>
<dbReference type="Gene3D" id="1.20.1110.10">
    <property type="entry name" value="Calcium-transporting ATPase, transmembrane domain"/>
    <property type="match status" value="1"/>
</dbReference>
<dbReference type="FunFam" id="3.40.50.1000:FF:000023">
    <property type="entry name" value="Phospholipid-transporting ATPase"/>
    <property type="match status" value="1"/>
</dbReference>
<feature type="transmembrane region" description="Helical" evidence="18">
    <location>
        <begin position="1307"/>
        <end position="1326"/>
    </location>
</feature>
<evidence type="ECO:0000256" key="18">
    <source>
        <dbReference type="RuleBase" id="RU362033"/>
    </source>
</evidence>
<feature type="binding site" evidence="16">
    <location>
        <position position="922"/>
    </location>
    <ligand>
        <name>ATP</name>
        <dbReference type="ChEBI" id="CHEBI:30616"/>
    </ligand>
</feature>
<evidence type="ECO:0000313" key="24">
    <source>
        <dbReference type="Proteomes" id="UP000618051"/>
    </source>
</evidence>
<feature type="binding site" evidence="16">
    <location>
        <position position="988"/>
    </location>
    <ligand>
        <name>ATP</name>
        <dbReference type="ChEBI" id="CHEBI:30616"/>
    </ligand>
</feature>
<keyword evidence="8 16" id="KW-0067">ATP-binding</keyword>
<dbReference type="InterPro" id="IPR032631">
    <property type="entry name" value="P-type_ATPase_N"/>
</dbReference>
<evidence type="ECO:0000256" key="14">
    <source>
        <dbReference type="ARBA" id="ARBA00050913"/>
    </source>
</evidence>
<evidence type="ECO:0000256" key="12">
    <source>
        <dbReference type="ARBA" id="ARBA00023136"/>
    </source>
</evidence>
<dbReference type="SUPFAM" id="SSF81665">
    <property type="entry name" value="Calcium ATPase, transmembrane domain M"/>
    <property type="match status" value="2"/>
</dbReference>
<evidence type="ECO:0000313" key="23">
    <source>
        <dbReference type="EMBL" id="KAI1234044.1"/>
    </source>
</evidence>
<feature type="binding site" evidence="17">
    <location>
        <position position="644"/>
    </location>
    <ligand>
        <name>Mg(2+)</name>
        <dbReference type="ChEBI" id="CHEBI:18420"/>
    </ligand>
</feature>
<name>A0A835NGB2_9PASS</name>
<dbReference type="PANTHER" id="PTHR24092">
    <property type="entry name" value="PROBABLE PHOSPHOLIPID-TRANSPORTING ATPASE"/>
    <property type="match status" value="1"/>
</dbReference>
<dbReference type="Proteomes" id="UP000618051">
    <property type="component" value="Unassembled WGS sequence"/>
</dbReference>
<accession>A0A835NGB2</accession>
<evidence type="ECO:0000256" key="16">
    <source>
        <dbReference type="PIRSR" id="PIRSR606539-2"/>
    </source>
</evidence>
<dbReference type="GO" id="GO:0000287">
    <property type="term" value="F:magnesium ion binding"/>
    <property type="evidence" value="ECO:0007669"/>
    <property type="project" value="UniProtKB-UniRule"/>
</dbReference>
<reference evidence="23 24" key="2">
    <citation type="journal article" date="2021" name="J. Hered.">
        <title>Feather Gene Expression Elucidates the Developmental Basis of Plumage Iridescence in African Starlings.</title>
        <authorList>
            <person name="Rubenstein D.R."/>
            <person name="Corvelo A."/>
            <person name="MacManes M.D."/>
            <person name="Maia R."/>
            <person name="Narzisi G."/>
            <person name="Rousaki A."/>
            <person name="Vandenabeele P."/>
            <person name="Shawkey M.D."/>
            <person name="Solomon J."/>
        </authorList>
    </citation>
    <scope>NUCLEOTIDE SEQUENCE [LARGE SCALE GENOMIC DNA]</scope>
    <source>
        <strain evidence="23">SS15</strain>
    </source>
</reference>
<feature type="transmembrane region" description="Helical" evidence="18">
    <location>
        <begin position="531"/>
        <end position="549"/>
    </location>
</feature>
<gene>
    <name evidence="23" type="ORF">IHE44_0003754</name>
    <name evidence="22" type="ORF">IHE44_007394</name>
</gene>
<evidence type="ECO:0000256" key="1">
    <source>
        <dbReference type="ARBA" id="ARBA00001946"/>
    </source>
</evidence>
<evidence type="ECO:0000256" key="5">
    <source>
        <dbReference type="ARBA" id="ARBA00022723"/>
    </source>
</evidence>
<dbReference type="CDD" id="cd02073">
    <property type="entry name" value="P-type_ATPase_APLT_Dnf-like"/>
    <property type="match status" value="1"/>
</dbReference>
<keyword evidence="10 18" id="KW-1278">Translocase</keyword>
<feature type="binding site" evidence="17">
    <location>
        <position position="642"/>
    </location>
    <ligand>
        <name>Mg(2+)</name>
        <dbReference type="ChEBI" id="CHEBI:18420"/>
    </ligand>
</feature>
<dbReference type="GO" id="GO:0005524">
    <property type="term" value="F:ATP binding"/>
    <property type="evidence" value="ECO:0007669"/>
    <property type="project" value="UniProtKB-UniRule"/>
</dbReference>
<dbReference type="FunFam" id="2.70.150.10:FF:000022">
    <property type="entry name" value="Phospholipid-transporting ATPase"/>
    <property type="match status" value="1"/>
</dbReference>
<dbReference type="EMBL" id="JADDUC020000016">
    <property type="protein sequence ID" value="KAI1234044.1"/>
    <property type="molecule type" value="Genomic_DNA"/>
</dbReference>
<evidence type="ECO:0000256" key="10">
    <source>
        <dbReference type="ARBA" id="ARBA00022967"/>
    </source>
</evidence>
<feature type="transmembrane region" description="Helical" evidence="18">
    <location>
        <begin position="489"/>
        <end position="511"/>
    </location>
</feature>
<dbReference type="PRINTS" id="PR00119">
    <property type="entry name" value="CATATPASE"/>
</dbReference>
<keyword evidence="24" id="KW-1185">Reference proteome</keyword>
<evidence type="ECO:0000313" key="22">
    <source>
        <dbReference type="EMBL" id="KAG0114669.1"/>
    </source>
</evidence>
<dbReference type="Gene3D" id="3.40.50.1000">
    <property type="entry name" value="HAD superfamily/HAD-like"/>
    <property type="match status" value="2"/>
</dbReference>
<protein>
    <recommendedName>
        <fullName evidence="18">Phospholipid-transporting ATPase</fullName>
        <ecNumber evidence="18">7.6.2.1</ecNumber>
    </recommendedName>
</protein>
<dbReference type="GO" id="GO:0005789">
    <property type="term" value="C:endoplasmic reticulum membrane"/>
    <property type="evidence" value="ECO:0007669"/>
    <property type="project" value="UniProtKB-SubCell"/>
</dbReference>
<feature type="binding site" evidence="16">
    <location>
        <position position="1113"/>
    </location>
    <ligand>
        <name>ATP</name>
        <dbReference type="ChEBI" id="CHEBI:30616"/>
    </ligand>
</feature>
<evidence type="ECO:0000256" key="19">
    <source>
        <dbReference type="SAM" id="MobiDB-lite"/>
    </source>
</evidence>
<dbReference type="InterPro" id="IPR001757">
    <property type="entry name" value="P_typ_ATPase"/>
</dbReference>
<keyword evidence="5 17" id="KW-0479">Metal-binding</keyword>
<dbReference type="InterPro" id="IPR032630">
    <property type="entry name" value="P_typ_ATPase_c"/>
</dbReference>
<dbReference type="Gene3D" id="2.70.150.10">
    <property type="entry name" value="Calcium-transporting ATPase, cytoplasmic transduction domain A"/>
    <property type="match status" value="1"/>
</dbReference>
<dbReference type="NCBIfam" id="TIGR01494">
    <property type="entry name" value="ATPase_P-type"/>
    <property type="match status" value="1"/>
</dbReference>
<feature type="binding site" evidence="16">
    <location>
        <position position="1253"/>
    </location>
    <ligand>
        <name>ATP</name>
        <dbReference type="ChEBI" id="CHEBI:30616"/>
    </ligand>
</feature>
<feature type="active site" description="4-aspartylphosphate intermediate" evidence="15">
    <location>
        <position position="642"/>
    </location>
</feature>
<evidence type="ECO:0000256" key="9">
    <source>
        <dbReference type="ARBA" id="ARBA00022842"/>
    </source>
</evidence>
<reference evidence="22" key="1">
    <citation type="submission" date="2020-10" db="EMBL/GenBank/DDBJ databases">
        <title>Feather gene expression reveals the developmental basis of iridescence in African starlings.</title>
        <authorList>
            <person name="Rubenstein D.R."/>
        </authorList>
    </citation>
    <scope>NUCLEOTIDE SEQUENCE</scope>
    <source>
        <strain evidence="22">SS15</strain>
        <tissue evidence="22">Liver</tissue>
    </source>
</reference>
<keyword evidence="4 18" id="KW-0812">Transmembrane</keyword>
<dbReference type="PANTHER" id="PTHR24092:SF79">
    <property type="entry name" value="PHOSPHOLIPID-TRANSPORTING ATPASE VB"/>
    <property type="match status" value="1"/>
</dbReference>
<dbReference type="GO" id="GO:0045332">
    <property type="term" value="P:phospholipid translocation"/>
    <property type="evidence" value="ECO:0007669"/>
    <property type="project" value="TreeGrafter"/>
</dbReference>
<dbReference type="InterPro" id="IPR018303">
    <property type="entry name" value="ATPase_P-typ_P_site"/>
</dbReference>
<dbReference type="SUPFAM" id="SSF56784">
    <property type="entry name" value="HAD-like"/>
    <property type="match status" value="1"/>
</dbReference>
<reference evidence="23" key="3">
    <citation type="submission" date="2022-01" db="EMBL/GenBank/DDBJ databases">
        <authorList>
            <person name="Rubenstein D.R."/>
        </authorList>
    </citation>
    <scope>NUCLEOTIDE SEQUENCE</scope>
    <source>
        <strain evidence="23">SS15</strain>
        <tissue evidence="23">Liver</tissue>
    </source>
</reference>
<dbReference type="InterPro" id="IPR036412">
    <property type="entry name" value="HAD-like_sf"/>
</dbReference>
<keyword evidence="11 18" id="KW-1133">Transmembrane helix</keyword>
<dbReference type="InterPro" id="IPR023299">
    <property type="entry name" value="ATPase_P-typ_cyto_dom_N"/>
</dbReference>
<feature type="binding site" evidence="16">
    <location>
        <position position="642"/>
    </location>
    <ligand>
        <name>ATP</name>
        <dbReference type="ChEBI" id="CHEBI:30616"/>
    </ligand>
</feature>
<evidence type="ECO:0000256" key="13">
    <source>
        <dbReference type="ARBA" id="ARBA00034036"/>
    </source>
</evidence>
<feature type="region of interest" description="Disordered" evidence="19">
    <location>
        <begin position="1622"/>
        <end position="1672"/>
    </location>
</feature>
<dbReference type="FunFam" id="3.40.1110.10:FF:000009">
    <property type="entry name" value="Phospholipid-transporting ATPase"/>
    <property type="match status" value="1"/>
</dbReference>
<dbReference type="InterPro" id="IPR006539">
    <property type="entry name" value="P-type_ATPase_IV"/>
</dbReference>
<evidence type="ECO:0000256" key="2">
    <source>
        <dbReference type="ARBA" id="ARBA00004477"/>
    </source>
</evidence>
<dbReference type="InterPro" id="IPR044492">
    <property type="entry name" value="P_typ_ATPase_HD_dom"/>
</dbReference>
<feature type="binding site" evidence="16">
    <location>
        <position position="1229"/>
    </location>
    <ligand>
        <name>ATP</name>
        <dbReference type="ChEBI" id="CHEBI:30616"/>
    </ligand>
</feature>
<feature type="binding site" evidence="16">
    <location>
        <position position="1114"/>
    </location>
    <ligand>
        <name>ATP</name>
        <dbReference type="ChEBI" id="CHEBI:30616"/>
    </ligand>
</feature>
<comment type="caution">
    <text evidence="22">The sequence shown here is derived from an EMBL/GenBank/DDBJ whole genome shotgun (WGS) entry which is preliminary data.</text>
</comment>
<keyword evidence="9 17" id="KW-0460">Magnesium</keyword>
<dbReference type="Gene3D" id="3.40.1110.10">
    <property type="entry name" value="Calcium-transporting ATPase, cytoplasmic domain N"/>
    <property type="match status" value="2"/>
</dbReference>
<dbReference type="FunFam" id="3.40.50.1000:FF:000001">
    <property type="entry name" value="Phospholipid-transporting ATPase IC"/>
    <property type="match status" value="1"/>
</dbReference>
<feature type="transmembrane region" description="Helical" evidence="18">
    <location>
        <begin position="1446"/>
        <end position="1471"/>
    </location>
</feature>
<feature type="region of interest" description="Disordered" evidence="19">
    <location>
        <begin position="725"/>
        <end position="747"/>
    </location>
</feature>
<feature type="binding site" evidence="16">
    <location>
        <position position="1252"/>
    </location>
    <ligand>
        <name>ATP</name>
        <dbReference type="ChEBI" id="CHEBI:30616"/>
    </ligand>
</feature>
<feature type="binding site" evidence="16">
    <location>
        <position position="644"/>
    </location>
    <ligand>
        <name>ATP</name>
        <dbReference type="ChEBI" id="CHEBI:30616"/>
    </ligand>
</feature>
<feature type="binding site" evidence="16">
    <location>
        <position position="1112"/>
    </location>
    <ligand>
        <name>ATP</name>
        <dbReference type="ChEBI" id="CHEBI:30616"/>
    </ligand>
</feature>
<comment type="similarity">
    <text evidence="3 18">Belongs to the cation transport ATPase (P-type) (TC 3.A.3) family. Type IV subfamily.</text>
</comment>
<keyword evidence="6 16" id="KW-0547">Nucleotide-binding</keyword>
<dbReference type="GO" id="GO:0005886">
    <property type="term" value="C:plasma membrane"/>
    <property type="evidence" value="ECO:0007669"/>
    <property type="project" value="TreeGrafter"/>
</dbReference>
<dbReference type="SFLD" id="SFLDG00002">
    <property type="entry name" value="C1.7:_P-type_atpase_like"/>
    <property type="match status" value="1"/>
</dbReference>
<evidence type="ECO:0000256" key="3">
    <source>
        <dbReference type="ARBA" id="ARBA00008109"/>
    </source>
</evidence>
<feature type="domain" description="P-type ATPase C-terminal" evidence="21">
    <location>
        <begin position="1275"/>
        <end position="1517"/>
    </location>
</feature>
<evidence type="ECO:0000256" key="7">
    <source>
        <dbReference type="ARBA" id="ARBA00022824"/>
    </source>
</evidence>
<feature type="binding site" evidence="16">
    <location>
        <position position="643"/>
    </location>
    <ligand>
        <name>ATP</name>
        <dbReference type="ChEBI" id="CHEBI:30616"/>
    </ligand>
</feature>
<dbReference type="SUPFAM" id="SSF81653">
    <property type="entry name" value="Calcium ATPase, transduction domain A"/>
    <property type="match status" value="1"/>
</dbReference>
<dbReference type="SUPFAM" id="SSF81660">
    <property type="entry name" value="Metal cation-transporting ATPase, ATP-binding domain N"/>
    <property type="match status" value="1"/>
</dbReference>
<dbReference type="Pfam" id="PF16209">
    <property type="entry name" value="PhoLip_ATPase_N"/>
    <property type="match status" value="1"/>
</dbReference>
<evidence type="ECO:0000259" key="21">
    <source>
        <dbReference type="Pfam" id="PF16212"/>
    </source>
</evidence>
<feature type="binding site" evidence="17">
    <location>
        <position position="1253"/>
    </location>
    <ligand>
        <name>Mg(2+)</name>
        <dbReference type="ChEBI" id="CHEBI:18420"/>
    </ligand>
</feature>
<dbReference type="OrthoDB" id="377733at2759"/>
<feature type="transmembrane region" description="Helical" evidence="18">
    <location>
        <begin position="1383"/>
        <end position="1409"/>
    </location>
</feature>
<keyword evidence="7" id="KW-0256">Endoplasmic reticulum</keyword>
<feature type="binding site" evidence="16">
    <location>
        <position position="964"/>
    </location>
    <ligand>
        <name>ATP</name>
        <dbReference type="ChEBI" id="CHEBI:30616"/>
    </ligand>
</feature>
<dbReference type="InterPro" id="IPR023214">
    <property type="entry name" value="HAD_sf"/>
</dbReference>
<comment type="subcellular location">
    <subcellularLocation>
        <location evidence="2">Endoplasmic reticulum membrane</location>
        <topology evidence="2">Multi-pass membrane protein</topology>
    </subcellularLocation>
    <subcellularLocation>
        <location evidence="18">Membrane</location>
        <topology evidence="18">Multi-pass membrane protein</topology>
    </subcellularLocation>
</comment>